<dbReference type="SUPFAM" id="SSF55729">
    <property type="entry name" value="Acyl-CoA N-acyltransferases (Nat)"/>
    <property type="match status" value="1"/>
</dbReference>
<dbReference type="CDD" id="cd04301">
    <property type="entry name" value="NAT_SF"/>
    <property type="match status" value="1"/>
</dbReference>
<dbReference type="Pfam" id="PF00583">
    <property type="entry name" value="Acetyltransf_1"/>
    <property type="match status" value="1"/>
</dbReference>
<evidence type="ECO:0000256" key="1">
    <source>
        <dbReference type="ARBA" id="ARBA00022679"/>
    </source>
</evidence>
<evidence type="ECO:0000256" key="2">
    <source>
        <dbReference type="ARBA" id="ARBA00023315"/>
    </source>
</evidence>
<keyword evidence="2" id="KW-0012">Acyltransferase</keyword>
<comment type="caution">
    <text evidence="4">The sequence shown here is derived from an EMBL/GenBank/DDBJ whole genome shotgun (WGS) entry which is preliminary data.</text>
</comment>
<dbReference type="EMBL" id="BAABLP010000002">
    <property type="protein sequence ID" value="GAA4740616.1"/>
    <property type="molecule type" value="Genomic_DNA"/>
</dbReference>
<dbReference type="RefSeq" id="WP_345479858.1">
    <property type="nucleotide sequence ID" value="NZ_BAABLP010000002.1"/>
</dbReference>
<proteinExistence type="predicted"/>
<accession>A0ABP8YV86</accession>
<sequence length="172" mass="18665">MTEDVRWVAADDPVLRPLVEDLAREYDARYEPTDGVPSSAELTRYPPEVFAPERGGAFLALLEDGDDGPLLVAGGAIKRGGAGTDGRPRAELKRMWTHPDRRRRGLAGRVLALLEQRAADLGYTGLELSTGARQPEAVALYLRHGWTPDFDPGVPQDAAAYLRFTKAVPSAG</sequence>
<name>A0ABP8YV86_9MICO</name>
<keyword evidence="1" id="KW-0808">Transferase</keyword>
<dbReference type="InterPro" id="IPR000182">
    <property type="entry name" value="GNAT_dom"/>
</dbReference>
<protein>
    <submittedName>
        <fullName evidence="4">GNAT family N-acetyltransferase</fullName>
    </submittedName>
</protein>
<dbReference type="PROSITE" id="PS51186">
    <property type="entry name" value="GNAT"/>
    <property type="match status" value="1"/>
</dbReference>
<reference evidence="5" key="1">
    <citation type="journal article" date="2019" name="Int. J. Syst. Evol. Microbiol.">
        <title>The Global Catalogue of Microorganisms (GCM) 10K type strain sequencing project: providing services to taxonomists for standard genome sequencing and annotation.</title>
        <authorList>
            <consortium name="The Broad Institute Genomics Platform"/>
            <consortium name="The Broad Institute Genome Sequencing Center for Infectious Disease"/>
            <person name="Wu L."/>
            <person name="Ma J."/>
        </authorList>
    </citation>
    <scope>NUCLEOTIDE SEQUENCE [LARGE SCALE GENOMIC DNA]</scope>
    <source>
        <strain evidence="5">JCM 19015</strain>
    </source>
</reference>
<evidence type="ECO:0000313" key="5">
    <source>
        <dbReference type="Proteomes" id="UP001500121"/>
    </source>
</evidence>
<dbReference type="PANTHER" id="PTHR43877">
    <property type="entry name" value="AMINOALKYLPHOSPHONATE N-ACETYLTRANSFERASE-RELATED-RELATED"/>
    <property type="match status" value="1"/>
</dbReference>
<dbReference type="Proteomes" id="UP001500121">
    <property type="component" value="Unassembled WGS sequence"/>
</dbReference>
<keyword evidence="5" id="KW-1185">Reference proteome</keyword>
<evidence type="ECO:0000313" key="4">
    <source>
        <dbReference type="EMBL" id="GAA4740616.1"/>
    </source>
</evidence>
<gene>
    <name evidence="4" type="ORF">GCM10025783_09470</name>
</gene>
<feature type="domain" description="N-acetyltransferase" evidence="3">
    <location>
        <begin position="13"/>
        <end position="167"/>
    </location>
</feature>
<dbReference type="InterPro" id="IPR016181">
    <property type="entry name" value="Acyl_CoA_acyltransferase"/>
</dbReference>
<organism evidence="4 5">
    <name type="scientific">Amnibacterium soli</name>
    <dbReference type="NCBI Taxonomy" id="1282736"/>
    <lineage>
        <taxon>Bacteria</taxon>
        <taxon>Bacillati</taxon>
        <taxon>Actinomycetota</taxon>
        <taxon>Actinomycetes</taxon>
        <taxon>Micrococcales</taxon>
        <taxon>Microbacteriaceae</taxon>
        <taxon>Amnibacterium</taxon>
    </lineage>
</organism>
<evidence type="ECO:0000259" key="3">
    <source>
        <dbReference type="PROSITE" id="PS51186"/>
    </source>
</evidence>
<dbReference type="Gene3D" id="3.40.630.30">
    <property type="match status" value="1"/>
</dbReference>
<dbReference type="PANTHER" id="PTHR43877:SF2">
    <property type="entry name" value="AMINOALKYLPHOSPHONATE N-ACETYLTRANSFERASE-RELATED"/>
    <property type="match status" value="1"/>
</dbReference>
<dbReference type="InterPro" id="IPR050832">
    <property type="entry name" value="Bact_Acetyltransf"/>
</dbReference>